<dbReference type="EMBL" id="CP041345">
    <property type="protein sequence ID" value="QKG79825.1"/>
    <property type="molecule type" value="Genomic_DNA"/>
</dbReference>
<accession>A0A7D4CR02</accession>
<keyword evidence="2" id="KW-1185">Reference proteome</keyword>
<protein>
    <submittedName>
        <fullName evidence="1">Nucleoid-associated protein</fullName>
    </submittedName>
</protein>
<dbReference type="Proteomes" id="UP000500961">
    <property type="component" value="Chromosome"/>
</dbReference>
<name>A0A7D4CR02_9BACT</name>
<organism evidence="1 2">
    <name type="scientific">Tenuifilum thalassicum</name>
    <dbReference type="NCBI Taxonomy" id="2590900"/>
    <lineage>
        <taxon>Bacteria</taxon>
        <taxon>Pseudomonadati</taxon>
        <taxon>Bacteroidota</taxon>
        <taxon>Bacteroidia</taxon>
        <taxon>Bacteroidales</taxon>
        <taxon>Tenuifilaceae</taxon>
        <taxon>Tenuifilum</taxon>
    </lineage>
</organism>
<reference evidence="1 2" key="1">
    <citation type="submission" date="2019-07" db="EMBL/GenBank/DDBJ databases">
        <title>Thalassofilum flectens gen. nov., sp. nov., a novel moderate thermophilic anaerobe from a shallow sea hot spring in Kunashir Island (Russia), representing a new family in the order Bacteroidales, and proposal of Thalassofilacea fam. nov.</title>
        <authorList>
            <person name="Kochetkova T.V."/>
            <person name="Podosokorskaya O.A."/>
            <person name="Novikov A."/>
            <person name="Elcheninov A.G."/>
            <person name="Toshchakov S.V."/>
            <person name="Kublanov I.V."/>
        </authorList>
    </citation>
    <scope>NUCLEOTIDE SEQUENCE [LARGE SCALE GENOMIC DNA]</scope>
    <source>
        <strain evidence="1 2">38-H</strain>
    </source>
</reference>
<proteinExistence type="predicted"/>
<evidence type="ECO:0000313" key="1">
    <source>
        <dbReference type="EMBL" id="QKG79825.1"/>
    </source>
</evidence>
<dbReference type="KEGG" id="ttz:FHG85_05980"/>
<dbReference type="Pfam" id="PF04245">
    <property type="entry name" value="NA37"/>
    <property type="match status" value="1"/>
</dbReference>
<dbReference type="InterPro" id="IPR007358">
    <property type="entry name" value="Nucleoid_associated_NdpA"/>
</dbReference>
<sequence length="345" mass="40098">MLDYSNAELSEVIVHSIGMAEQPAIISNQTIDISDNLLNDVLKDYFLRNFKSEGFYSFEHSSNIELNEIYSFCSDFFDGNIDFVDFSKKVATHLKHVSVHPNIKSGELYVVAFTDMVVDGELVDGVGFFKSESKEKFLHVIQEPEGLKVTCQFGTTPRKLDKACLVFNTEKNLGFKLSIIDNTNRDEAKYWVSDFLRAKLRNDDFYQTKQAINLCREFVEEVVNPENNFAKVDQADILCKTRDFFKANEEFDMREFEEVVLEEPQIAETFRNYKKKYEEAVGCDIPDTFKISTDATRKSQKFFKSVIKLDKNFHIYIHGARERVERGFDDDTGLNYYKLYFDKES</sequence>
<gene>
    <name evidence="1" type="ORF">FHG85_05980</name>
</gene>
<dbReference type="RefSeq" id="WP_173073959.1">
    <property type="nucleotide sequence ID" value="NZ_CP041345.1"/>
</dbReference>
<dbReference type="AlphaFoldDB" id="A0A7D4CR02"/>
<dbReference type="GO" id="GO:0009295">
    <property type="term" value="C:nucleoid"/>
    <property type="evidence" value="ECO:0007669"/>
    <property type="project" value="InterPro"/>
</dbReference>
<evidence type="ECO:0000313" key="2">
    <source>
        <dbReference type="Proteomes" id="UP000500961"/>
    </source>
</evidence>